<name>A0A9W6F9J9_9CHLO</name>
<proteinExistence type="predicted"/>
<evidence type="ECO:0000313" key="3">
    <source>
        <dbReference type="Proteomes" id="UP001165080"/>
    </source>
</evidence>
<protein>
    <submittedName>
        <fullName evidence="2">Uncharacterized protein</fullName>
    </submittedName>
</protein>
<dbReference type="InterPro" id="IPR039604">
    <property type="entry name" value="Bfr1"/>
</dbReference>
<feature type="compositionally biased region" description="Low complexity" evidence="1">
    <location>
        <begin position="575"/>
        <end position="585"/>
    </location>
</feature>
<sequence length="623" mass="68248">MAETEPVAEQQAERPERSNEPIVYDESLLIIVKGKVQQPKQPDHAESRLLIQKLQAEITKRGDRIKEIKTIEEQLRSNAKGASSGNKEVIVKLKELRDQRGTIIRQKAAIRDELNNCDAARDAVRAEMRSIRDKNRNVNPDKIDADTRDLEFKLTHETLSEQEEKRVHTQLQQLKAALPLAKKYAEYDARLKEGEVQRASIIARLKESDGVIGQLDAQITAASAVLDEARSKADAHAADLPTLQVEKKENYEIMVALRAKIDELRKANDAEYQDFIKRDRAYKGWKREQGRKKYEERQKEREERERQRQDENKAILGEVVVEPYSNEIFTCDQLLTYLRSFTSVADKEVREEAKAVEVPAGLKPFKRQEIVDEMFTGVPKRAPQSKGGKAAPVAAKPAEPPKPKAQKLNHTLDMLKVFLQLQVEPPTTTSGIPATIESVEARKAEYKVKQEEAKRAPPPQPQRRAAPEANGGSHPEESAGKEVEVEDEEAEEAPAEAEESEAPAAAPEAEAEEPEAAPAEAEAEAEPSAAPAAEEEAAPEAEEPSSSAPAEAAAAEEEPAAAEAEAAEASEPAEAEAAAEPAANGDEAEEKAEGEAAEAEGDGVGVQLTVDGNKVSVSVKAAS</sequence>
<dbReference type="AlphaFoldDB" id="A0A9W6F9J9"/>
<dbReference type="PANTHER" id="PTHR31027">
    <property type="entry name" value="NUCLEAR SEGREGATION PROTEIN BFR1"/>
    <property type="match status" value="1"/>
</dbReference>
<dbReference type="GO" id="GO:1990904">
    <property type="term" value="C:ribonucleoprotein complex"/>
    <property type="evidence" value="ECO:0007669"/>
    <property type="project" value="TreeGrafter"/>
</dbReference>
<dbReference type="GO" id="GO:0008298">
    <property type="term" value="P:intracellular mRNA localization"/>
    <property type="evidence" value="ECO:0007669"/>
    <property type="project" value="TreeGrafter"/>
</dbReference>
<evidence type="ECO:0000313" key="2">
    <source>
        <dbReference type="EMBL" id="GLC60721.1"/>
    </source>
</evidence>
<dbReference type="EMBL" id="BRXU01000038">
    <property type="protein sequence ID" value="GLC60721.1"/>
    <property type="molecule type" value="Genomic_DNA"/>
</dbReference>
<feature type="compositionally biased region" description="Acidic residues" evidence="1">
    <location>
        <begin position="484"/>
        <end position="501"/>
    </location>
</feature>
<organism evidence="2 3">
    <name type="scientific">Pleodorina starrii</name>
    <dbReference type="NCBI Taxonomy" id="330485"/>
    <lineage>
        <taxon>Eukaryota</taxon>
        <taxon>Viridiplantae</taxon>
        <taxon>Chlorophyta</taxon>
        <taxon>core chlorophytes</taxon>
        <taxon>Chlorophyceae</taxon>
        <taxon>CS clade</taxon>
        <taxon>Chlamydomonadales</taxon>
        <taxon>Volvocaceae</taxon>
        <taxon>Pleodorina</taxon>
    </lineage>
</organism>
<feature type="compositionally biased region" description="Acidic residues" evidence="1">
    <location>
        <begin position="533"/>
        <end position="543"/>
    </location>
</feature>
<keyword evidence="3" id="KW-1185">Reference proteome</keyword>
<comment type="caution">
    <text evidence="2">The sequence shown here is derived from an EMBL/GenBank/DDBJ whole genome shotgun (WGS) entry which is preliminary data.</text>
</comment>
<evidence type="ECO:0000256" key="1">
    <source>
        <dbReference type="SAM" id="MobiDB-lite"/>
    </source>
</evidence>
<dbReference type="GO" id="GO:0003729">
    <property type="term" value="F:mRNA binding"/>
    <property type="evidence" value="ECO:0007669"/>
    <property type="project" value="TreeGrafter"/>
</dbReference>
<feature type="region of interest" description="Disordered" evidence="1">
    <location>
        <begin position="287"/>
        <end position="309"/>
    </location>
</feature>
<feature type="region of interest" description="Disordered" evidence="1">
    <location>
        <begin position="1"/>
        <end position="21"/>
    </location>
</feature>
<feature type="region of interest" description="Disordered" evidence="1">
    <location>
        <begin position="443"/>
        <end position="623"/>
    </location>
</feature>
<feature type="compositionally biased region" description="Basic and acidic residues" evidence="1">
    <location>
        <begin position="474"/>
        <end position="483"/>
    </location>
</feature>
<dbReference type="PANTHER" id="PTHR31027:SF2">
    <property type="entry name" value="LEBERCILIN DOMAIN-CONTAINING PROTEIN"/>
    <property type="match status" value="1"/>
</dbReference>
<feature type="region of interest" description="Disordered" evidence="1">
    <location>
        <begin position="379"/>
        <end position="409"/>
    </location>
</feature>
<reference evidence="2 3" key="1">
    <citation type="journal article" date="2023" name="Commun. Biol.">
        <title>Reorganization of the ancestral sex-determining regions during the evolution of trioecy in Pleodorina starrii.</title>
        <authorList>
            <person name="Takahashi K."/>
            <person name="Suzuki S."/>
            <person name="Kawai-Toyooka H."/>
            <person name="Yamamoto K."/>
            <person name="Hamaji T."/>
            <person name="Ootsuki R."/>
            <person name="Yamaguchi H."/>
            <person name="Kawachi M."/>
            <person name="Higashiyama T."/>
            <person name="Nozaki H."/>
        </authorList>
    </citation>
    <scope>NUCLEOTIDE SEQUENCE [LARGE SCALE GENOMIC DNA]</scope>
    <source>
        <strain evidence="2 3">NIES-4479</strain>
    </source>
</reference>
<feature type="compositionally biased region" description="Acidic residues" evidence="1">
    <location>
        <begin position="586"/>
        <end position="601"/>
    </location>
</feature>
<feature type="compositionally biased region" description="Low complexity" evidence="1">
    <location>
        <begin position="544"/>
        <end position="553"/>
    </location>
</feature>
<dbReference type="GO" id="GO:0005783">
    <property type="term" value="C:endoplasmic reticulum"/>
    <property type="evidence" value="ECO:0007669"/>
    <property type="project" value="TreeGrafter"/>
</dbReference>
<accession>A0A9W6F9J9</accession>
<feature type="compositionally biased region" description="Acidic residues" evidence="1">
    <location>
        <begin position="509"/>
        <end position="525"/>
    </location>
</feature>
<gene>
    <name evidence="2" type="primary">PLEST011788</name>
    <name evidence="2" type="ORF">PLESTB_001663400</name>
</gene>
<feature type="compositionally biased region" description="Basic and acidic residues" evidence="1">
    <location>
        <begin position="443"/>
        <end position="455"/>
    </location>
</feature>
<feature type="compositionally biased region" description="Acidic residues" evidence="1">
    <location>
        <begin position="554"/>
        <end position="574"/>
    </location>
</feature>
<dbReference type="Proteomes" id="UP001165080">
    <property type="component" value="Unassembled WGS sequence"/>
</dbReference>
<dbReference type="GO" id="GO:0042175">
    <property type="term" value="C:nuclear outer membrane-endoplasmic reticulum membrane network"/>
    <property type="evidence" value="ECO:0007669"/>
    <property type="project" value="TreeGrafter"/>
</dbReference>